<evidence type="ECO:0000313" key="2">
    <source>
        <dbReference type="Proteomes" id="UP000179860"/>
    </source>
</evidence>
<keyword evidence="2" id="KW-1185">Reference proteome</keyword>
<name>A0A8F4KJW8_9BURK</name>
<geneLocation type="plasmid" evidence="1 2">
    <name>pl1WSM5005</name>
</geneLocation>
<sequence>MSGLICRFKCVVPRANALMTPGTTCTAVRHRDRRMNEHRMKFILMNVE</sequence>
<dbReference type="EMBL" id="CP017563">
    <property type="protein sequence ID" value="QXE07326.1"/>
    <property type="molecule type" value="Genomic_DNA"/>
</dbReference>
<dbReference type="KEGG" id="pspw:BJG93_36480"/>
<protein>
    <submittedName>
        <fullName evidence="1">Uncharacterized protein</fullName>
    </submittedName>
</protein>
<keyword evidence="1" id="KW-0614">Plasmid</keyword>
<gene>
    <name evidence="1" type="ORF">BJG93_36480</name>
</gene>
<organism evidence="1 2">
    <name type="scientific">Paraburkholderia sprentiae WSM5005</name>
    <dbReference type="NCBI Taxonomy" id="754502"/>
    <lineage>
        <taxon>Bacteria</taxon>
        <taxon>Pseudomonadati</taxon>
        <taxon>Pseudomonadota</taxon>
        <taxon>Betaproteobacteria</taxon>
        <taxon>Burkholderiales</taxon>
        <taxon>Burkholderiaceae</taxon>
        <taxon>Paraburkholderia</taxon>
    </lineage>
</organism>
<reference evidence="1" key="1">
    <citation type="submission" date="2016-09" db="EMBL/GenBank/DDBJ databases">
        <title>The Complete Genome of Burkholderia sprentiae wsm5005.</title>
        <authorList>
            <person name="De Meyer S."/>
            <person name="Wang P."/>
            <person name="Terpolilli J."/>
        </authorList>
    </citation>
    <scope>NUCLEOTIDE SEQUENCE [LARGE SCALE GENOMIC DNA]</scope>
    <source>
        <strain evidence="1">WSM5005</strain>
    </source>
</reference>
<proteinExistence type="predicted"/>
<dbReference type="OrthoDB" id="9939608at2"/>
<dbReference type="AlphaFoldDB" id="A0A8F4KJW8"/>
<dbReference type="RefSeq" id="WP_154671690.1">
    <property type="nucleotide sequence ID" value="NZ_CP017563.2"/>
</dbReference>
<dbReference type="Proteomes" id="UP000179860">
    <property type="component" value="Plasmid pl1WSM5005"/>
</dbReference>
<accession>A0A8F4KJW8</accession>
<evidence type="ECO:0000313" key="1">
    <source>
        <dbReference type="EMBL" id="QXE07326.1"/>
    </source>
</evidence>